<comment type="caution">
    <text evidence="1">The sequence shown here is derived from an EMBL/GenBank/DDBJ whole genome shotgun (WGS) entry which is preliminary data.</text>
</comment>
<reference evidence="1" key="1">
    <citation type="submission" date="2023-07" db="EMBL/GenBank/DDBJ databases">
        <title>draft genome sequence of fig (Ficus carica).</title>
        <authorList>
            <person name="Takahashi T."/>
            <person name="Nishimura K."/>
        </authorList>
    </citation>
    <scope>NUCLEOTIDE SEQUENCE</scope>
</reference>
<name>A0AA88D3E1_FICCA</name>
<protein>
    <submittedName>
        <fullName evidence="1">Uncharacterized protein</fullName>
    </submittedName>
</protein>
<evidence type="ECO:0000313" key="1">
    <source>
        <dbReference type="EMBL" id="GMN41201.1"/>
    </source>
</evidence>
<dbReference type="EMBL" id="BTGU01000012">
    <property type="protein sequence ID" value="GMN41201.1"/>
    <property type="molecule type" value="Genomic_DNA"/>
</dbReference>
<dbReference type="AlphaFoldDB" id="A0AA88D3E1"/>
<accession>A0AA88D3E1</accession>
<proteinExistence type="predicted"/>
<dbReference type="Proteomes" id="UP001187192">
    <property type="component" value="Unassembled WGS sequence"/>
</dbReference>
<gene>
    <name evidence="1" type="ORF">TIFTF001_010430</name>
</gene>
<keyword evidence="2" id="KW-1185">Reference proteome</keyword>
<organism evidence="1 2">
    <name type="scientific">Ficus carica</name>
    <name type="common">Common fig</name>
    <dbReference type="NCBI Taxonomy" id="3494"/>
    <lineage>
        <taxon>Eukaryota</taxon>
        <taxon>Viridiplantae</taxon>
        <taxon>Streptophyta</taxon>
        <taxon>Embryophyta</taxon>
        <taxon>Tracheophyta</taxon>
        <taxon>Spermatophyta</taxon>
        <taxon>Magnoliopsida</taxon>
        <taxon>eudicotyledons</taxon>
        <taxon>Gunneridae</taxon>
        <taxon>Pentapetalae</taxon>
        <taxon>rosids</taxon>
        <taxon>fabids</taxon>
        <taxon>Rosales</taxon>
        <taxon>Moraceae</taxon>
        <taxon>Ficeae</taxon>
        <taxon>Ficus</taxon>
    </lineage>
</organism>
<sequence length="52" mass="5527">MDNRKNSKKRRKFSSKECAISVALAVVSVNNRSSCIGFGPANAFAASLALPN</sequence>
<evidence type="ECO:0000313" key="2">
    <source>
        <dbReference type="Proteomes" id="UP001187192"/>
    </source>
</evidence>